<feature type="compositionally biased region" description="Acidic residues" evidence="1">
    <location>
        <begin position="897"/>
        <end position="906"/>
    </location>
</feature>
<evidence type="ECO:0000313" key="2">
    <source>
        <dbReference type="EMBL" id="KAK6499674.1"/>
    </source>
</evidence>
<dbReference type="EMBL" id="JAVHJL010000007">
    <property type="protein sequence ID" value="KAK6499674.1"/>
    <property type="molecule type" value="Genomic_DNA"/>
</dbReference>
<feature type="region of interest" description="Disordered" evidence="1">
    <location>
        <begin position="784"/>
        <end position="918"/>
    </location>
</feature>
<reference evidence="2 3" key="1">
    <citation type="submission" date="2023-08" db="EMBL/GenBank/DDBJ databases">
        <authorList>
            <person name="Palmer J.M."/>
        </authorList>
    </citation>
    <scope>NUCLEOTIDE SEQUENCE [LARGE SCALE GENOMIC DNA]</scope>
    <source>
        <strain evidence="2 3">TWF481</strain>
    </source>
</reference>
<sequence length="1008" mass="114066">MTKVSIPTSLSASAAAALPPAVSMEDYHDWTARKAASYGRVLENALAKIKKEAEVASYSNLPLAVITFKDLFQHSTPSSEWEWDPKIEVQTRTLVTQKFMERKKRQGYGAAFRRKGIDLQPQRPSPSEVKGSSQCSVFNNYRQNPTLRKHTLLYISVPSVRPHYNVVLQHSESILKQKPASPGEVPTLMDLSARTFGRAIVMGRDPTDLEGDSKWYSYCDENSSLWRFLGETVRGHITQLLVEALKQDWFPEDLACTIISQCVNAGDAHLAETFFRAAYEKTYEDTTRSVARRRAELAPDPWTQILYMPDVLYRQLRVATDIRCEIMTENWFRDVLLAGASEIGSYMEIPGYTLHCLELFFGIETWESGLQRRRLNRSGKQMRKKKYEGFKKGWMFQAKDLIVYKAARTAEDLIARLFEVGWKGGEDNEHKLAARDVMGNLVRRMILWSEAYNHPIEELAGVTSRSARTVALCAALISAEELGVSAQDIIRELVELLLVIAVENPERPKTLRWEKGSDTENFDIKDLADDVCGVMKQVWDSFDKQKKFMELLLSLAVEDVEPDVTRTPIPGDKSQLLQKRQSYLLATFAYHLATSIAESSKSDPAQLFATKVEQTLVGMKIWRGGLLKASELKTPKFSNLVRDLALTDARSNGWRWEPMLNDWVEGISDSEGSARDGTKIVRRVSRKLFEIPRLRRKMKNTKAQLLARPKIKHMEEWNRAKPFNSNPFSSESDSETSDYQGDSSVYPNSADTTITEPDTASPEEPEGPVLSSFLLEVCIPLRRSGQPDAPSASNSIDNRISDVFRQSKRTRSGSLKEAVPEDHDATSIVLQPNSSLACGKRKPQVDEVDAVASDSQEDDSVDIIVVAPPRKRGRPRKNPNPTIHLQPIRDPSPDSAYEPDGDDEYDEPKHQSKGKRQALRQFTTGDKAHQTRMVQKGKRDLDIYQDELDLTSTPFKANKRKRWSSDTIILKDTEESKLNERSVRGRRKSGGVDVVIPVRRGRPRTRVL</sequence>
<comment type="caution">
    <text evidence="2">The sequence shown here is derived from an EMBL/GenBank/DDBJ whole genome shotgun (WGS) entry which is preliminary data.</text>
</comment>
<gene>
    <name evidence="2" type="ORF">TWF481_010037</name>
</gene>
<proteinExistence type="predicted"/>
<feature type="compositionally biased region" description="Polar residues" evidence="1">
    <location>
        <begin position="723"/>
        <end position="758"/>
    </location>
</feature>
<dbReference type="Proteomes" id="UP001370758">
    <property type="component" value="Unassembled WGS sequence"/>
</dbReference>
<organism evidence="2 3">
    <name type="scientific">Arthrobotrys musiformis</name>
    <dbReference type="NCBI Taxonomy" id="47236"/>
    <lineage>
        <taxon>Eukaryota</taxon>
        <taxon>Fungi</taxon>
        <taxon>Dikarya</taxon>
        <taxon>Ascomycota</taxon>
        <taxon>Pezizomycotina</taxon>
        <taxon>Orbiliomycetes</taxon>
        <taxon>Orbiliales</taxon>
        <taxon>Orbiliaceae</taxon>
        <taxon>Arthrobotrys</taxon>
    </lineage>
</organism>
<keyword evidence="3" id="KW-1185">Reference proteome</keyword>
<accession>A0AAV9W2F4</accession>
<protein>
    <submittedName>
        <fullName evidence="2">Uncharacterized protein</fullName>
    </submittedName>
</protein>
<evidence type="ECO:0000256" key="1">
    <source>
        <dbReference type="SAM" id="MobiDB-lite"/>
    </source>
</evidence>
<feature type="region of interest" description="Disordered" evidence="1">
    <location>
        <begin position="717"/>
        <end position="767"/>
    </location>
</feature>
<name>A0AAV9W2F4_9PEZI</name>
<evidence type="ECO:0000313" key="3">
    <source>
        <dbReference type="Proteomes" id="UP001370758"/>
    </source>
</evidence>
<dbReference type="AlphaFoldDB" id="A0AAV9W2F4"/>